<name>A0A4R9LQE6_9LEPT</name>
<reference evidence="1" key="1">
    <citation type="journal article" date="2019" name="PLoS Negl. Trop. Dis.">
        <title>Revisiting the worldwide diversity of Leptospira species in the environment.</title>
        <authorList>
            <person name="Vincent A.T."/>
            <person name="Schiettekatte O."/>
            <person name="Bourhy P."/>
            <person name="Veyrier F.J."/>
            <person name="Picardeau M."/>
        </authorList>
    </citation>
    <scope>NUCLEOTIDE SEQUENCE [LARGE SCALE GENOMIC DNA]</scope>
    <source>
        <strain evidence="1">201400974</strain>
    </source>
</reference>
<dbReference type="OrthoDB" id="9791995at2"/>
<dbReference type="SUPFAM" id="SSF69318">
    <property type="entry name" value="Integrin alpha N-terminal domain"/>
    <property type="match status" value="1"/>
</dbReference>
<dbReference type="AlphaFoldDB" id="A0A4R9LQE6"/>
<sequence length="227" mass="26300">MIRICLLTTVFLFLFQCKGTTLPLPFGTEMRIMPVDTAGTGKIDTNGYYLPEKDNYRVVYLEIDKNTDGSSDEFVWQGHSTVQDPNTPLKKMVKVHEEVDENYDGKIDLLRWMLPNEKIVMVQKDADKDGFFETTQYYNFNNRSVRKEVDTDKNGFADIFIFFDRAEIDSDGDRIPDLYVTGKSDLELEEKATNRRDTKPLKKDESYLFNQKFLPMEQRAIIGSGLL</sequence>
<comment type="caution">
    <text evidence="1">The sequence shown here is derived from an EMBL/GenBank/DDBJ whole genome shotgun (WGS) entry which is preliminary data.</text>
</comment>
<keyword evidence="2" id="KW-1185">Reference proteome</keyword>
<dbReference type="Proteomes" id="UP000298264">
    <property type="component" value="Unassembled WGS sequence"/>
</dbReference>
<dbReference type="EMBL" id="RQHV01000061">
    <property type="protein sequence ID" value="TGN08200.1"/>
    <property type="molecule type" value="Genomic_DNA"/>
</dbReference>
<accession>A0A4R9LQE6</accession>
<protein>
    <submittedName>
        <fullName evidence="1">Uncharacterized protein</fullName>
    </submittedName>
</protein>
<evidence type="ECO:0000313" key="1">
    <source>
        <dbReference type="EMBL" id="TGN08200.1"/>
    </source>
</evidence>
<dbReference type="RefSeq" id="WP_135765158.1">
    <property type="nucleotide sequence ID" value="NZ_RQHV01000061.1"/>
</dbReference>
<proteinExistence type="predicted"/>
<organism evidence="1 2">
    <name type="scientific">Leptospira ilyithenensis</name>
    <dbReference type="NCBI Taxonomy" id="2484901"/>
    <lineage>
        <taxon>Bacteria</taxon>
        <taxon>Pseudomonadati</taxon>
        <taxon>Spirochaetota</taxon>
        <taxon>Spirochaetia</taxon>
        <taxon>Leptospirales</taxon>
        <taxon>Leptospiraceae</taxon>
        <taxon>Leptospira</taxon>
    </lineage>
</organism>
<dbReference type="InterPro" id="IPR028994">
    <property type="entry name" value="Integrin_alpha_N"/>
</dbReference>
<gene>
    <name evidence="1" type="ORF">EHS11_14860</name>
</gene>
<evidence type="ECO:0000313" key="2">
    <source>
        <dbReference type="Proteomes" id="UP000298264"/>
    </source>
</evidence>